<geneLocation type="plasmid" evidence="2 3">
    <name>pDEIPR01</name>
</geneLocation>
<dbReference type="InterPro" id="IPR038740">
    <property type="entry name" value="BioF2-like_GNAT_dom"/>
</dbReference>
<feature type="domain" description="BioF2-like acetyltransferase" evidence="1">
    <location>
        <begin position="150"/>
        <end position="292"/>
    </location>
</feature>
<dbReference type="PROSITE" id="PS51191">
    <property type="entry name" value="FEMABX"/>
    <property type="match status" value="1"/>
</dbReference>
<keyword evidence="2" id="KW-0614">Plasmid</keyword>
<dbReference type="Pfam" id="PF13480">
    <property type="entry name" value="Acetyltransf_6"/>
    <property type="match status" value="1"/>
</dbReference>
<dbReference type="KEGG" id="dpt:Deipr_2064"/>
<dbReference type="Proteomes" id="UP000007718">
    <property type="component" value="Plasmid pDEIPR01"/>
</dbReference>
<accession>F0RPZ3</accession>
<sequence length="356" mass="40468">MKILTMQERTEWLAAWERTGREPFAHPAYVSLFAKEGDQPIALLWEEGGTVLLPLVLRPLPAELAGGAEWRDAVSPYGYGGPFGETADWAGFYAALLEWMNREKVLTAFLRASLEQRPPELSQTGYEALHLSDNVVVDVRRPEEEQWKHFEHKVRKNVNKARRAELRVEIQPDFRHLDAFLDIYHGTMQRRDAGEWYYFERPFFQTFEDEMPGSFVLAEVFDEAGQMVSTELVLQSDRFLYSFLGGTRQEAFAHAPNDLLKFAVIEYGREQGKEGYVLGGGYTPGDGIFRYKKAFDSDGVQPFFGVRLLADAEQYAALAMARAQAVGELQPQFFPAYRAPATAAEAQESEVQETEQ</sequence>
<dbReference type="InterPro" id="IPR016181">
    <property type="entry name" value="Acyl_CoA_acyltransferase"/>
</dbReference>
<dbReference type="AlphaFoldDB" id="F0RPZ3"/>
<evidence type="ECO:0000259" key="1">
    <source>
        <dbReference type="Pfam" id="PF13480"/>
    </source>
</evidence>
<evidence type="ECO:0000313" key="2">
    <source>
        <dbReference type="EMBL" id="ADY27195.1"/>
    </source>
</evidence>
<dbReference type="Gene3D" id="3.40.630.30">
    <property type="match status" value="1"/>
</dbReference>
<dbReference type="RefSeq" id="WP_013622927.1">
    <property type="nucleotide sequence ID" value="NC_015169.1"/>
</dbReference>
<dbReference type="InterPro" id="IPR003447">
    <property type="entry name" value="FEMABX"/>
</dbReference>
<dbReference type="SUPFAM" id="SSF55729">
    <property type="entry name" value="Acyl-CoA N-acyltransferases (Nat)"/>
    <property type="match status" value="1"/>
</dbReference>
<dbReference type="EMBL" id="CP002537">
    <property type="protein sequence ID" value="ADY27195.1"/>
    <property type="molecule type" value="Genomic_DNA"/>
</dbReference>
<evidence type="ECO:0000313" key="3">
    <source>
        <dbReference type="Proteomes" id="UP000007718"/>
    </source>
</evidence>
<protein>
    <submittedName>
        <fullName evidence="2">Methicillin resistance protein</fullName>
    </submittedName>
</protein>
<dbReference type="HOGENOM" id="CLU_055609_0_0_0"/>
<dbReference type="GO" id="GO:0044038">
    <property type="term" value="P:cell wall macromolecule biosynthetic process"/>
    <property type="evidence" value="ECO:0007669"/>
    <property type="project" value="InterPro"/>
</dbReference>
<organism evidence="2 3">
    <name type="scientific">Deinococcus proteolyticus (strain ATCC 35074 / DSM 20540 / JCM 6276 / NBRC 101906 / NCIMB 13154 / VKM Ac-1939 / CCM 2703 / MRP)</name>
    <dbReference type="NCBI Taxonomy" id="693977"/>
    <lineage>
        <taxon>Bacteria</taxon>
        <taxon>Thermotogati</taxon>
        <taxon>Deinococcota</taxon>
        <taxon>Deinococci</taxon>
        <taxon>Deinococcales</taxon>
        <taxon>Deinococcaceae</taxon>
        <taxon>Deinococcus</taxon>
    </lineage>
</organism>
<reference evidence="2 3" key="1">
    <citation type="submission" date="2011-02" db="EMBL/GenBank/DDBJ databases">
        <title>The complete sequence of plasmid1 of Deinococcus proteolyticus DSM 20540.</title>
        <authorList>
            <consortium name="US DOE Joint Genome Institute (JGI-PGF)"/>
            <person name="Lucas S."/>
            <person name="Copeland A."/>
            <person name="Lapidus A."/>
            <person name="Bruce D."/>
            <person name="Goodwin L."/>
            <person name="Pitluck S."/>
            <person name="Kyrpides N."/>
            <person name="Mavromatis K."/>
            <person name="Pagani I."/>
            <person name="Ivanova N."/>
            <person name="Ovchinnikova G."/>
            <person name="Zeytun A."/>
            <person name="Detter J.C."/>
            <person name="Han C."/>
            <person name="Land M."/>
            <person name="Hauser L."/>
            <person name="Markowitz V."/>
            <person name="Cheng J.-F."/>
            <person name="Hugenholtz P."/>
            <person name="Woyke T."/>
            <person name="Wu D."/>
            <person name="Pukall R."/>
            <person name="Steenblock K."/>
            <person name="Brambilla E."/>
            <person name="Klenk H.-P."/>
            <person name="Eisen J.A."/>
        </authorList>
    </citation>
    <scope>NUCLEOTIDE SEQUENCE [LARGE SCALE GENOMIC DNA]</scope>
    <source>
        <strain evidence="3">ATCC 35074 / DSM 20540 / JCM 6276 / NBRC 101906 / NCIMB 13154 / VKM Ac-1939 / CCM 2703 / MRP</strain>
        <plasmid evidence="3">Plasmid pDEIPR01</plasmid>
    </source>
</reference>
<proteinExistence type="predicted"/>
<gene>
    <name evidence="2" type="ordered locus">Deipr_2064</name>
</gene>
<keyword evidence="3" id="KW-1185">Reference proteome</keyword>
<dbReference type="OrthoDB" id="9785911at2"/>
<name>F0RPZ3_DEIPM</name>
<dbReference type="GO" id="GO:0016755">
    <property type="term" value="F:aminoacyltransferase activity"/>
    <property type="evidence" value="ECO:0007669"/>
    <property type="project" value="InterPro"/>
</dbReference>